<feature type="domain" description="Endoribonuclease YicC-like N-terminal" evidence="6">
    <location>
        <begin position="1"/>
        <end position="152"/>
    </location>
</feature>
<organism evidence="8 9">
    <name type="scientific">Pendulispora albinea</name>
    <dbReference type="NCBI Taxonomy" id="2741071"/>
    <lineage>
        <taxon>Bacteria</taxon>
        <taxon>Pseudomonadati</taxon>
        <taxon>Myxococcota</taxon>
        <taxon>Myxococcia</taxon>
        <taxon>Myxococcales</taxon>
        <taxon>Sorangiineae</taxon>
        <taxon>Pendulisporaceae</taxon>
        <taxon>Pendulispora</taxon>
    </lineage>
</organism>
<keyword evidence="9" id="KW-1185">Reference proteome</keyword>
<evidence type="ECO:0000256" key="1">
    <source>
        <dbReference type="ARBA" id="ARBA00001968"/>
    </source>
</evidence>
<evidence type="ECO:0000313" key="9">
    <source>
        <dbReference type="Proteomes" id="UP001370348"/>
    </source>
</evidence>
<comment type="similarity">
    <text evidence="5">Belongs to the YicC/YloC family.</text>
</comment>
<dbReference type="EMBL" id="CP089984">
    <property type="protein sequence ID" value="WXB17902.1"/>
    <property type="molecule type" value="Genomic_DNA"/>
</dbReference>
<dbReference type="NCBIfam" id="TIGR00255">
    <property type="entry name" value="YicC/YloC family endoribonuclease"/>
    <property type="match status" value="1"/>
</dbReference>
<dbReference type="Pfam" id="PF08340">
    <property type="entry name" value="YicC-like_C"/>
    <property type="match status" value="1"/>
</dbReference>
<dbReference type="InterPro" id="IPR005229">
    <property type="entry name" value="YicC/YloC-like"/>
</dbReference>
<evidence type="ECO:0000256" key="5">
    <source>
        <dbReference type="ARBA" id="ARBA00035648"/>
    </source>
</evidence>
<keyword evidence="4" id="KW-0378">Hydrolase</keyword>
<comment type="cofactor">
    <cofactor evidence="1">
        <name>a divalent metal cation</name>
        <dbReference type="ChEBI" id="CHEBI:60240"/>
    </cofactor>
</comment>
<keyword evidence="3" id="KW-0255">Endonuclease</keyword>
<dbReference type="PANTHER" id="PTHR30636">
    <property type="entry name" value="UPF0701 PROTEIN YICC"/>
    <property type="match status" value="1"/>
</dbReference>
<dbReference type="RefSeq" id="WP_394827544.1">
    <property type="nucleotide sequence ID" value="NZ_CP089984.1"/>
</dbReference>
<dbReference type="Proteomes" id="UP001370348">
    <property type="component" value="Chromosome"/>
</dbReference>
<accession>A0ABZ2M429</accession>
<dbReference type="InterPro" id="IPR013527">
    <property type="entry name" value="YicC-like_N"/>
</dbReference>
<evidence type="ECO:0000256" key="3">
    <source>
        <dbReference type="ARBA" id="ARBA00022759"/>
    </source>
</evidence>
<feature type="domain" description="Endoribonuclease YicC-like C-terminal" evidence="7">
    <location>
        <begin position="170"/>
        <end position="290"/>
    </location>
</feature>
<dbReference type="InterPro" id="IPR013551">
    <property type="entry name" value="YicC-like_C"/>
</dbReference>
<evidence type="ECO:0000313" key="8">
    <source>
        <dbReference type="EMBL" id="WXB17902.1"/>
    </source>
</evidence>
<name>A0ABZ2M429_9BACT</name>
<evidence type="ECO:0000256" key="4">
    <source>
        <dbReference type="ARBA" id="ARBA00022801"/>
    </source>
</evidence>
<dbReference type="PANTHER" id="PTHR30636:SF3">
    <property type="entry name" value="UPF0701 PROTEIN YICC"/>
    <property type="match status" value="1"/>
</dbReference>
<dbReference type="Pfam" id="PF03755">
    <property type="entry name" value="YicC-like_N"/>
    <property type="match status" value="1"/>
</dbReference>
<sequence>MRSMTGFGAGDYPLGAGRLGVEIRALNHRFLDVRVRIARELGDLAGYVEQLARERLTRGRFEVTVRVDGIGLGLTTLDRERAKSAYRALCELRDEIAPGSEVPLSLLGAIPDLFVSSVEREMETTKDATRRAFELAVASLDEMREREGTTLAEDLGRRLAAVRDLTTTVTARAPELLEEHRRRLRERTERLRSNMDLQIDAGRLETEVVLFAERVDISEELTRLISHCSQFIALLEGEKSCGRRLDFLLQEMVREANTAGAKSPDAQIAHAIVEMKAELERMREQVQNVE</sequence>
<keyword evidence="2" id="KW-0540">Nuclease</keyword>
<gene>
    <name evidence="8" type="ORF">LZC94_11630</name>
</gene>
<evidence type="ECO:0000259" key="7">
    <source>
        <dbReference type="Pfam" id="PF08340"/>
    </source>
</evidence>
<evidence type="ECO:0000256" key="2">
    <source>
        <dbReference type="ARBA" id="ARBA00022722"/>
    </source>
</evidence>
<proteinExistence type="inferred from homology"/>
<reference evidence="8 9" key="1">
    <citation type="submission" date="2021-12" db="EMBL/GenBank/DDBJ databases">
        <title>Discovery of the Pendulisporaceae a myxobacterial family with distinct sporulation behavior and unique specialized metabolism.</title>
        <authorList>
            <person name="Garcia R."/>
            <person name="Popoff A."/>
            <person name="Bader C.D."/>
            <person name="Loehr J."/>
            <person name="Walesch S."/>
            <person name="Walt C."/>
            <person name="Boldt J."/>
            <person name="Bunk B."/>
            <person name="Haeckl F.J.F.P.J."/>
            <person name="Gunesch A.P."/>
            <person name="Birkelbach J."/>
            <person name="Nuebel U."/>
            <person name="Pietschmann T."/>
            <person name="Bach T."/>
            <person name="Mueller R."/>
        </authorList>
    </citation>
    <scope>NUCLEOTIDE SEQUENCE [LARGE SCALE GENOMIC DNA]</scope>
    <source>
        <strain evidence="8 9">MSr11954</strain>
    </source>
</reference>
<protein>
    <submittedName>
        <fullName evidence="8">YicC family protein</fullName>
    </submittedName>
</protein>
<evidence type="ECO:0000259" key="6">
    <source>
        <dbReference type="Pfam" id="PF03755"/>
    </source>
</evidence>